<protein>
    <submittedName>
        <fullName evidence="2">Uncharacterized protein</fullName>
    </submittedName>
</protein>
<reference evidence="2 3" key="1">
    <citation type="submission" date="2019-05" db="EMBL/GenBank/DDBJ databases">
        <title>Mikania micrantha, genome provides insights into the molecular mechanism of rapid growth.</title>
        <authorList>
            <person name="Liu B."/>
        </authorList>
    </citation>
    <scope>NUCLEOTIDE SEQUENCE [LARGE SCALE GENOMIC DNA]</scope>
    <source>
        <strain evidence="2">NLD-2019</strain>
        <tissue evidence="2">Leaf</tissue>
    </source>
</reference>
<dbReference type="EMBL" id="SZYD01000014">
    <property type="protein sequence ID" value="KAD4177946.1"/>
    <property type="molecule type" value="Genomic_DNA"/>
</dbReference>
<dbReference type="PANTHER" id="PTHR47303:SF1">
    <property type="entry name" value="NF-KAPPA-B INHIBITOR BETA"/>
    <property type="match status" value="1"/>
</dbReference>
<proteinExistence type="predicted"/>
<name>A0A5N6MUY8_9ASTR</name>
<accession>A0A5N6MUY8</accession>
<feature type="compositionally biased region" description="Basic and acidic residues" evidence="1">
    <location>
        <begin position="34"/>
        <end position="44"/>
    </location>
</feature>
<gene>
    <name evidence="2" type="ORF">E3N88_26537</name>
</gene>
<evidence type="ECO:0000256" key="1">
    <source>
        <dbReference type="SAM" id="MobiDB-lite"/>
    </source>
</evidence>
<feature type="compositionally biased region" description="Basic and acidic residues" evidence="1">
    <location>
        <begin position="51"/>
        <end position="67"/>
    </location>
</feature>
<evidence type="ECO:0000313" key="2">
    <source>
        <dbReference type="EMBL" id="KAD4177946.1"/>
    </source>
</evidence>
<feature type="compositionally biased region" description="Polar residues" evidence="1">
    <location>
        <begin position="96"/>
        <end position="113"/>
    </location>
</feature>
<dbReference type="AlphaFoldDB" id="A0A5N6MUY8"/>
<comment type="caution">
    <text evidence="2">The sequence shown here is derived from an EMBL/GenBank/DDBJ whole genome shotgun (WGS) entry which is preliminary data.</text>
</comment>
<organism evidence="2 3">
    <name type="scientific">Mikania micrantha</name>
    <name type="common">bitter vine</name>
    <dbReference type="NCBI Taxonomy" id="192012"/>
    <lineage>
        <taxon>Eukaryota</taxon>
        <taxon>Viridiplantae</taxon>
        <taxon>Streptophyta</taxon>
        <taxon>Embryophyta</taxon>
        <taxon>Tracheophyta</taxon>
        <taxon>Spermatophyta</taxon>
        <taxon>Magnoliopsida</taxon>
        <taxon>eudicotyledons</taxon>
        <taxon>Gunneridae</taxon>
        <taxon>Pentapetalae</taxon>
        <taxon>asterids</taxon>
        <taxon>campanulids</taxon>
        <taxon>Asterales</taxon>
        <taxon>Asteraceae</taxon>
        <taxon>Asteroideae</taxon>
        <taxon>Heliantheae alliance</taxon>
        <taxon>Eupatorieae</taxon>
        <taxon>Mikania</taxon>
    </lineage>
</organism>
<sequence length="327" mass="35495">MNSDAKREDAAQTKTEDSASIEGDTTAKFKKGRKSTESLARVEESTQIGTKDSDPKKANTTKDKNLEETTATDKVSATEGEDTNKTTNNDAKNSTESTNKEAPQTGEKGSSLTMPDVKQWFEAFYGGDMTGILYLLREGDVDVIKNNINSDGNSIFHVAVAIGRNNLIKKILSDIDAGDLTEIKNKKGSTVLHIAAIVGNSYAADLLLNKNINLLHIKDNFGKKPLLKAYENMRLETAYLLLKATIGEKIRIKNAPIDDQNNPLKSNHVADGGKNAPTVHQNSPLKSNIPDEDFSTGIGVLVQAISAKRYGVGSTKKGFLPKKSKKQ</sequence>
<dbReference type="Pfam" id="PF12796">
    <property type="entry name" value="Ank_2"/>
    <property type="match status" value="1"/>
</dbReference>
<evidence type="ECO:0000313" key="3">
    <source>
        <dbReference type="Proteomes" id="UP000326396"/>
    </source>
</evidence>
<dbReference type="PANTHER" id="PTHR47303">
    <property type="match status" value="1"/>
</dbReference>
<feature type="compositionally biased region" description="Low complexity" evidence="1">
    <location>
        <begin position="85"/>
        <end position="95"/>
    </location>
</feature>
<keyword evidence="3" id="KW-1185">Reference proteome</keyword>
<dbReference type="SMART" id="SM00248">
    <property type="entry name" value="ANK"/>
    <property type="match status" value="3"/>
</dbReference>
<dbReference type="OrthoDB" id="1685743at2759"/>
<dbReference type="Gene3D" id="1.25.40.20">
    <property type="entry name" value="Ankyrin repeat-containing domain"/>
    <property type="match status" value="1"/>
</dbReference>
<dbReference type="Proteomes" id="UP000326396">
    <property type="component" value="Linkage Group LG4"/>
</dbReference>
<dbReference type="InterPro" id="IPR036770">
    <property type="entry name" value="Ankyrin_rpt-contain_sf"/>
</dbReference>
<dbReference type="InterPro" id="IPR002110">
    <property type="entry name" value="Ankyrin_rpt"/>
</dbReference>
<feature type="compositionally biased region" description="Basic and acidic residues" evidence="1">
    <location>
        <begin position="1"/>
        <end position="17"/>
    </location>
</feature>
<dbReference type="SUPFAM" id="SSF48403">
    <property type="entry name" value="Ankyrin repeat"/>
    <property type="match status" value="1"/>
</dbReference>
<feature type="region of interest" description="Disordered" evidence="1">
    <location>
        <begin position="261"/>
        <end position="288"/>
    </location>
</feature>
<feature type="region of interest" description="Disordered" evidence="1">
    <location>
        <begin position="1"/>
        <end position="113"/>
    </location>
</feature>